<dbReference type="CDD" id="cd06091">
    <property type="entry name" value="KOW_NusG"/>
    <property type="match status" value="1"/>
</dbReference>
<proteinExistence type="inferred from homology"/>
<keyword evidence="1 4" id="KW-0889">Transcription antitermination</keyword>
<evidence type="ECO:0000313" key="7">
    <source>
        <dbReference type="EMBL" id="PZX45770.1"/>
    </source>
</evidence>
<keyword evidence="2 4" id="KW-0805">Transcription regulation</keyword>
<gene>
    <name evidence="7" type="ORF">LY56_01330</name>
</gene>
<dbReference type="Proteomes" id="UP000249364">
    <property type="component" value="Unassembled WGS sequence"/>
</dbReference>
<evidence type="ECO:0000256" key="1">
    <source>
        <dbReference type="ARBA" id="ARBA00022814"/>
    </source>
</evidence>
<comment type="caution">
    <text evidence="7">The sequence shown here is derived from an EMBL/GenBank/DDBJ whole genome shotgun (WGS) entry which is preliminary data.</text>
</comment>
<dbReference type="SUPFAM" id="SSF50104">
    <property type="entry name" value="Translation proteins SH3-like domain"/>
    <property type="match status" value="1"/>
</dbReference>
<evidence type="ECO:0000259" key="5">
    <source>
        <dbReference type="SMART" id="SM00738"/>
    </source>
</evidence>
<sequence>MITHDRGTTWFLAQFKPNSHNIAERNLTRQGFRTFLPMQEETKRAHGRFATHMRPLFPGYLFVALDVLRGGWRSVNSTYGITRLVSLGKEPTPVPLDLVSQLMLRCDRDGRLLPPKPLQPGDEVMLTKGPFTDFVATIERIAPDRRVYVLMEMMGAQTRVAVSAEHLRSV</sequence>
<dbReference type="GO" id="GO:0032784">
    <property type="term" value="P:regulation of DNA-templated transcription elongation"/>
    <property type="evidence" value="ECO:0007669"/>
    <property type="project" value="InterPro"/>
</dbReference>
<keyword evidence="3 4" id="KW-0804">Transcription</keyword>
<feature type="domain" description="KOW" evidence="6">
    <location>
        <begin position="117"/>
        <end position="144"/>
    </location>
</feature>
<organism evidence="7 8">
    <name type="scientific">Roseinatronobacter thiooxidans</name>
    <dbReference type="NCBI Taxonomy" id="121821"/>
    <lineage>
        <taxon>Bacteria</taxon>
        <taxon>Pseudomonadati</taxon>
        <taxon>Pseudomonadota</taxon>
        <taxon>Alphaproteobacteria</taxon>
        <taxon>Rhodobacterales</taxon>
        <taxon>Paracoccaceae</taxon>
        <taxon>Roseinatronobacter</taxon>
    </lineage>
</organism>
<dbReference type="GO" id="GO:0005829">
    <property type="term" value="C:cytosol"/>
    <property type="evidence" value="ECO:0007669"/>
    <property type="project" value="TreeGrafter"/>
</dbReference>
<dbReference type="AlphaFoldDB" id="A0A2W7QIL6"/>
<dbReference type="Pfam" id="PF00467">
    <property type="entry name" value="KOW"/>
    <property type="match status" value="1"/>
</dbReference>
<evidence type="ECO:0000256" key="4">
    <source>
        <dbReference type="RuleBase" id="RU000538"/>
    </source>
</evidence>
<dbReference type="RefSeq" id="WP_249030765.1">
    <property type="nucleotide sequence ID" value="NZ_QKZQ01000005.1"/>
</dbReference>
<dbReference type="CDD" id="cd09892">
    <property type="entry name" value="NGN_SP_RfaH"/>
    <property type="match status" value="1"/>
</dbReference>
<comment type="function">
    <text evidence="4">Participates in transcription elongation, termination and antitermination.</text>
</comment>
<keyword evidence="4" id="KW-0806">Transcription termination</keyword>
<evidence type="ECO:0000313" key="8">
    <source>
        <dbReference type="Proteomes" id="UP000249364"/>
    </source>
</evidence>
<dbReference type="Pfam" id="PF02357">
    <property type="entry name" value="NusG"/>
    <property type="match status" value="1"/>
</dbReference>
<evidence type="ECO:0000256" key="3">
    <source>
        <dbReference type="ARBA" id="ARBA00023163"/>
    </source>
</evidence>
<dbReference type="GO" id="GO:0031564">
    <property type="term" value="P:transcription antitermination"/>
    <property type="evidence" value="ECO:0007669"/>
    <property type="project" value="UniProtKB-KW"/>
</dbReference>
<dbReference type="SUPFAM" id="SSF82679">
    <property type="entry name" value="N-utilization substance G protein NusG, N-terminal domain"/>
    <property type="match status" value="1"/>
</dbReference>
<dbReference type="Gene3D" id="3.30.70.940">
    <property type="entry name" value="NusG, N-terminal domain"/>
    <property type="match status" value="1"/>
</dbReference>
<dbReference type="SMART" id="SM00739">
    <property type="entry name" value="KOW"/>
    <property type="match status" value="1"/>
</dbReference>
<dbReference type="InterPro" id="IPR008991">
    <property type="entry name" value="Translation_prot_SH3-like_sf"/>
</dbReference>
<dbReference type="PANTHER" id="PTHR30265">
    <property type="entry name" value="RHO-INTERACTING TRANSCRIPTION TERMINATION FACTOR NUSG"/>
    <property type="match status" value="1"/>
</dbReference>
<dbReference type="SMART" id="SM00738">
    <property type="entry name" value="NGN"/>
    <property type="match status" value="1"/>
</dbReference>
<accession>A0A2W7QIL6</accession>
<reference evidence="7 8" key="1">
    <citation type="submission" date="2018-06" db="EMBL/GenBank/DDBJ databases">
        <title>Genomic Encyclopedia of Archaeal and Bacterial Type Strains, Phase II (KMG-II): from individual species to whole genera.</title>
        <authorList>
            <person name="Goeker M."/>
        </authorList>
    </citation>
    <scope>NUCLEOTIDE SEQUENCE [LARGE SCALE GENOMIC DNA]</scope>
    <source>
        <strain evidence="7 8">DSM 13087</strain>
    </source>
</reference>
<dbReference type="GO" id="GO:0006353">
    <property type="term" value="P:DNA-templated transcription termination"/>
    <property type="evidence" value="ECO:0007669"/>
    <property type="project" value="UniProtKB-KW"/>
</dbReference>
<dbReference type="InterPro" id="IPR036735">
    <property type="entry name" value="NGN_dom_sf"/>
</dbReference>
<dbReference type="InterPro" id="IPR001062">
    <property type="entry name" value="Transcrpt_antiterm_NusG"/>
</dbReference>
<evidence type="ECO:0000256" key="2">
    <source>
        <dbReference type="ARBA" id="ARBA00023015"/>
    </source>
</evidence>
<keyword evidence="8" id="KW-1185">Reference proteome</keyword>
<feature type="domain" description="NusG-like N-terminal" evidence="5">
    <location>
        <begin position="7"/>
        <end position="106"/>
    </location>
</feature>
<dbReference type="PRINTS" id="PR00338">
    <property type="entry name" value="NUSGTNSCPFCT"/>
</dbReference>
<dbReference type="InterPro" id="IPR043425">
    <property type="entry name" value="NusG-like"/>
</dbReference>
<evidence type="ECO:0000259" key="6">
    <source>
        <dbReference type="SMART" id="SM00739"/>
    </source>
</evidence>
<dbReference type="GO" id="GO:0006354">
    <property type="term" value="P:DNA-templated transcription elongation"/>
    <property type="evidence" value="ECO:0007669"/>
    <property type="project" value="InterPro"/>
</dbReference>
<name>A0A2W7QIL6_9RHOB</name>
<comment type="similarity">
    <text evidence="4">Belongs to the NusG family.</text>
</comment>
<protein>
    <recommendedName>
        <fullName evidence="4">Transcription termination/antitermination protein NusG</fullName>
    </recommendedName>
</protein>
<dbReference type="EMBL" id="QKZQ01000005">
    <property type="protein sequence ID" value="PZX45770.1"/>
    <property type="molecule type" value="Genomic_DNA"/>
</dbReference>
<dbReference type="InterPro" id="IPR005824">
    <property type="entry name" value="KOW"/>
</dbReference>
<dbReference type="PANTHER" id="PTHR30265:SF7">
    <property type="entry name" value="TRANSCRIPTION ANTITERMINATION PROTEIN RFAH"/>
    <property type="match status" value="1"/>
</dbReference>
<dbReference type="InterPro" id="IPR006645">
    <property type="entry name" value="NGN-like_dom"/>
</dbReference>